<keyword evidence="2" id="KW-1185">Reference proteome</keyword>
<reference evidence="1" key="1">
    <citation type="journal article" date="2020" name="Stud. Mycol.">
        <title>101 Dothideomycetes genomes: a test case for predicting lifestyles and emergence of pathogens.</title>
        <authorList>
            <person name="Haridas S."/>
            <person name="Albert R."/>
            <person name="Binder M."/>
            <person name="Bloem J."/>
            <person name="Labutti K."/>
            <person name="Salamov A."/>
            <person name="Andreopoulos B."/>
            <person name="Baker S."/>
            <person name="Barry K."/>
            <person name="Bills G."/>
            <person name="Bluhm B."/>
            <person name="Cannon C."/>
            <person name="Castanera R."/>
            <person name="Culley D."/>
            <person name="Daum C."/>
            <person name="Ezra D."/>
            <person name="Gonzalez J."/>
            <person name="Henrissat B."/>
            <person name="Kuo A."/>
            <person name="Liang C."/>
            <person name="Lipzen A."/>
            <person name="Lutzoni F."/>
            <person name="Magnuson J."/>
            <person name="Mondo S."/>
            <person name="Nolan M."/>
            <person name="Ohm R."/>
            <person name="Pangilinan J."/>
            <person name="Park H.-J."/>
            <person name="Ramirez L."/>
            <person name="Alfaro M."/>
            <person name="Sun H."/>
            <person name="Tritt A."/>
            <person name="Yoshinaga Y."/>
            <person name="Zwiers L.-H."/>
            <person name="Turgeon B."/>
            <person name="Goodwin S."/>
            <person name="Spatafora J."/>
            <person name="Crous P."/>
            <person name="Grigoriev I."/>
        </authorList>
    </citation>
    <scope>NUCLEOTIDE SEQUENCE</scope>
    <source>
        <strain evidence="1">ATCC 200398</strain>
    </source>
</reference>
<proteinExistence type="predicted"/>
<sequence length="121" mass="13430">MGVLSILPETFSAVETWLTRLFLLLGIITIGPWAVLLLYDLLLYIVRSITHEIPLVGGRARGKARPRAPSLTERPSGHRRKFSLARTNAAASHATAGVKSEAADRRWRHLKEETDEDSSSI</sequence>
<name>A0ACB6R301_9PLEO</name>
<evidence type="ECO:0000313" key="2">
    <source>
        <dbReference type="Proteomes" id="UP000799755"/>
    </source>
</evidence>
<organism evidence="1 2">
    <name type="scientific">Lindgomyces ingoldianus</name>
    <dbReference type="NCBI Taxonomy" id="673940"/>
    <lineage>
        <taxon>Eukaryota</taxon>
        <taxon>Fungi</taxon>
        <taxon>Dikarya</taxon>
        <taxon>Ascomycota</taxon>
        <taxon>Pezizomycotina</taxon>
        <taxon>Dothideomycetes</taxon>
        <taxon>Pleosporomycetidae</taxon>
        <taxon>Pleosporales</taxon>
        <taxon>Lindgomycetaceae</taxon>
        <taxon>Lindgomyces</taxon>
    </lineage>
</organism>
<protein>
    <submittedName>
        <fullName evidence="1">Uncharacterized protein</fullName>
    </submittedName>
</protein>
<dbReference type="Proteomes" id="UP000799755">
    <property type="component" value="Unassembled WGS sequence"/>
</dbReference>
<gene>
    <name evidence="1" type="ORF">BDR25DRAFT_218651</name>
</gene>
<accession>A0ACB6R301</accession>
<dbReference type="EMBL" id="MU003500">
    <property type="protein sequence ID" value="KAF2473475.1"/>
    <property type="molecule type" value="Genomic_DNA"/>
</dbReference>
<evidence type="ECO:0000313" key="1">
    <source>
        <dbReference type="EMBL" id="KAF2473475.1"/>
    </source>
</evidence>
<comment type="caution">
    <text evidence="1">The sequence shown here is derived from an EMBL/GenBank/DDBJ whole genome shotgun (WGS) entry which is preliminary data.</text>
</comment>